<dbReference type="Gene3D" id="3.30.160.670">
    <property type="match status" value="1"/>
</dbReference>
<reference evidence="2 3" key="1">
    <citation type="submission" date="2023-12" db="EMBL/GenBank/DDBJ databases">
        <title>Denitrificimonas halotolerans sp. nov.,a novel species isolated from landfill leachate.</title>
        <authorList>
            <person name="Wang S."/>
        </authorList>
    </citation>
    <scope>NUCLEOTIDE SEQUENCE [LARGE SCALE GENOMIC DNA]</scope>
    <source>
        <strain evidence="2 3">JX-1</strain>
    </source>
</reference>
<dbReference type="Pfam" id="PF13590">
    <property type="entry name" value="DUF4136"/>
    <property type="match status" value="1"/>
</dbReference>
<evidence type="ECO:0000313" key="3">
    <source>
        <dbReference type="Proteomes" id="UP001294570"/>
    </source>
</evidence>
<proteinExistence type="predicted"/>
<organism evidence="2 3">
    <name type="scientific">Denitrificimonas halotolerans</name>
    <dbReference type="NCBI Taxonomy" id="3098930"/>
    <lineage>
        <taxon>Bacteria</taxon>
        <taxon>Pseudomonadati</taxon>
        <taxon>Pseudomonadota</taxon>
        <taxon>Gammaproteobacteria</taxon>
        <taxon>Pseudomonadales</taxon>
        <taxon>Pseudomonadaceae</taxon>
        <taxon>Denitrificimonas</taxon>
    </lineage>
</organism>
<name>A0ABU5GR98_9GAMM</name>
<dbReference type="RefSeq" id="WP_321553330.1">
    <property type="nucleotide sequence ID" value="NZ_JAXIVU010000007.1"/>
</dbReference>
<evidence type="ECO:0000259" key="1">
    <source>
        <dbReference type="Pfam" id="PF13590"/>
    </source>
</evidence>
<dbReference type="InterPro" id="IPR025411">
    <property type="entry name" value="DUF4136"/>
</dbReference>
<keyword evidence="3" id="KW-1185">Reference proteome</keyword>
<protein>
    <submittedName>
        <fullName evidence="2">DUF4136 domain-containing protein</fullName>
    </submittedName>
</protein>
<comment type="caution">
    <text evidence="2">The sequence shown here is derived from an EMBL/GenBank/DDBJ whole genome shotgun (WGS) entry which is preliminary data.</text>
</comment>
<dbReference type="PROSITE" id="PS51257">
    <property type="entry name" value="PROKAR_LIPOPROTEIN"/>
    <property type="match status" value="1"/>
</dbReference>
<dbReference type="EMBL" id="JAXIVU010000007">
    <property type="protein sequence ID" value="MDY7219235.1"/>
    <property type="molecule type" value="Genomic_DNA"/>
</dbReference>
<gene>
    <name evidence="2" type="ORF">TOI97_06610</name>
</gene>
<sequence>MLRYLLLSITPFMLISCQASNPYQADGKPLPPAPPEAAQHFDRSSYPAQLGTQDYNYWCWQHLDANQSNPVYPPDSAQGIVAEQLEQYGLRAATYLQQCELKILFSSQHGQRTNYNYYDRPYPSVSLGYGYGRFNTYHDHYRHSGIGINFPITPRAYTENYQQLTLSFIDAKTGQQIWQGRSTVSHQNNSTNSIPNLREAIRVMLDNYHR</sequence>
<dbReference type="Proteomes" id="UP001294570">
    <property type="component" value="Unassembled WGS sequence"/>
</dbReference>
<evidence type="ECO:0000313" key="2">
    <source>
        <dbReference type="EMBL" id="MDY7219235.1"/>
    </source>
</evidence>
<feature type="domain" description="DUF4136" evidence="1">
    <location>
        <begin position="49"/>
        <end position="208"/>
    </location>
</feature>
<accession>A0ABU5GR98</accession>